<evidence type="ECO:0000313" key="1">
    <source>
        <dbReference type="EMBL" id="CAL8095630.1"/>
    </source>
</evidence>
<accession>A0ABP1QAL0</accession>
<comment type="caution">
    <text evidence="1">The sequence shown here is derived from an EMBL/GenBank/DDBJ whole genome shotgun (WGS) entry which is preliminary data.</text>
</comment>
<organism evidence="1 2">
    <name type="scientific">Orchesella dallaii</name>
    <dbReference type="NCBI Taxonomy" id="48710"/>
    <lineage>
        <taxon>Eukaryota</taxon>
        <taxon>Metazoa</taxon>
        <taxon>Ecdysozoa</taxon>
        <taxon>Arthropoda</taxon>
        <taxon>Hexapoda</taxon>
        <taxon>Collembola</taxon>
        <taxon>Entomobryomorpha</taxon>
        <taxon>Entomobryoidea</taxon>
        <taxon>Orchesellidae</taxon>
        <taxon>Orchesellinae</taxon>
        <taxon>Orchesella</taxon>
    </lineage>
</organism>
<keyword evidence="2" id="KW-1185">Reference proteome</keyword>
<evidence type="ECO:0000313" key="2">
    <source>
        <dbReference type="Proteomes" id="UP001642540"/>
    </source>
</evidence>
<evidence type="ECO:0008006" key="3">
    <source>
        <dbReference type="Google" id="ProtNLM"/>
    </source>
</evidence>
<proteinExistence type="predicted"/>
<name>A0ABP1QAL0_9HEXA</name>
<dbReference type="Proteomes" id="UP001642540">
    <property type="component" value="Unassembled WGS sequence"/>
</dbReference>
<sequence>MDTELDPSDVLESVESSFIPQNNTSVWIHEPEFGRKKKWHLWTPVLTEYYSIVDNPKKLPTILQPLISKERSFTFGNRPPFYFNYPINVPDEFGVHRKLYINLCQQNVLVGAFGATMIGIATHHFALSPTGIHSLLSQKLLLGQPVRALTRIAATTTAMATSLGFKLALRATTGGVIYDLIKRSRDEAKKSPGSGNDHWINAGIAGAICGLIYGGRAGLPQAWAAAGLCGAGAVLSEFIPPQELTMKSWFGRER</sequence>
<dbReference type="EMBL" id="CAXLJM020000027">
    <property type="protein sequence ID" value="CAL8095630.1"/>
    <property type="molecule type" value="Genomic_DNA"/>
</dbReference>
<reference evidence="1 2" key="1">
    <citation type="submission" date="2024-08" db="EMBL/GenBank/DDBJ databases">
        <authorList>
            <person name="Cucini C."/>
            <person name="Frati F."/>
        </authorList>
    </citation>
    <scope>NUCLEOTIDE SEQUENCE [LARGE SCALE GENOMIC DNA]</scope>
</reference>
<protein>
    <recommendedName>
        <fullName evidence="3">Mitochondrial import inner membrane translocase subunit Tim17-B</fullName>
    </recommendedName>
</protein>
<gene>
    <name evidence="1" type="ORF">ODALV1_LOCUS9140</name>
</gene>